<evidence type="ECO:0000313" key="2">
    <source>
        <dbReference type="EMBL" id="MBW0486160.1"/>
    </source>
</evidence>
<dbReference type="AlphaFoldDB" id="A0A9Q3H1M4"/>
<evidence type="ECO:0000313" key="3">
    <source>
        <dbReference type="Proteomes" id="UP000765509"/>
    </source>
</evidence>
<gene>
    <name evidence="2" type="ORF">O181_025875</name>
</gene>
<sequence length="170" mass="19174">MRQKGAYQLAHMIPFLAKSPGDFKWPYTPENHVLASNTRGPEMGIGDSSPQDFNHGLRQSPEAPSHLHKGVSPQDQGNPQLQLKLDSLCRNQGWYIYGIIYHCVPFFLRNTMVMFSGPHNIIPTPVLQSITHFEGRLFSHSVLHSLAATRRPFEDPSHLTLQELGCNFLS</sequence>
<name>A0A9Q3H1M4_9BASI</name>
<accession>A0A9Q3H1M4</accession>
<dbReference type="EMBL" id="AVOT02008499">
    <property type="protein sequence ID" value="MBW0486160.1"/>
    <property type="molecule type" value="Genomic_DNA"/>
</dbReference>
<protein>
    <submittedName>
        <fullName evidence="2">Uncharacterized protein</fullName>
    </submittedName>
</protein>
<feature type="region of interest" description="Disordered" evidence="1">
    <location>
        <begin position="36"/>
        <end position="77"/>
    </location>
</feature>
<proteinExistence type="predicted"/>
<comment type="caution">
    <text evidence="2">The sequence shown here is derived from an EMBL/GenBank/DDBJ whole genome shotgun (WGS) entry which is preliminary data.</text>
</comment>
<reference evidence="2" key="1">
    <citation type="submission" date="2021-03" db="EMBL/GenBank/DDBJ databases">
        <title>Draft genome sequence of rust myrtle Austropuccinia psidii MF-1, a brazilian biotype.</title>
        <authorList>
            <person name="Quecine M.C."/>
            <person name="Pachon D.M.R."/>
            <person name="Bonatelli M.L."/>
            <person name="Correr F.H."/>
            <person name="Franceschini L.M."/>
            <person name="Leite T.F."/>
            <person name="Margarido G.R.A."/>
            <person name="Almeida C.A."/>
            <person name="Ferrarezi J.A."/>
            <person name="Labate C.A."/>
        </authorList>
    </citation>
    <scope>NUCLEOTIDE SEQUENCE</scope>
    <source>
        <strain evidence="2">MF-1</strain>
    </source>
</reference>
<dbReference type="Proteomes" id="UP000765509">
    <property type="component" value="Unassembled WGS sequence"/>
</dbReference>
<evidence type="ECO:0000256" key="1">
    <source>
        <dbReference type="SAM" id="MobiDB-lite"/>
    </source>
</evidence>
<organism evidence="2 3">
    <name type="scientific">Austropuccinia psidii MF-1</name>
    <dbReference type="NCBI Taxonomy" id="1389203"/>
    <lineage>
        <taxon>Eukaryota</taxon>
        <taxon>Fungi</taxon>
        <taxon>Dikarya</taxon>
        <taxon>Basidiomycota</taxon>
        <taxon>Pucciniomycotina</taxon>
        <taxon>Pucciniomycetes</taxon>
        <taxon>Pucciniales</taxon>
        <taxon>Sphaerophragmiaceae</taxon>
        <taxon>Austropuccinia</taxon>
    </lineage>
</organism>
<keyword evidence="3" id="KW-1185">Reference proteome</keyword>